<dbReference type="Gene3D" id="1.10.10.2840">
    <property type="entry name" value="PucR C-terminal helix-turn-helix domain"/>
    <property type="match status" value="1"/>
</dbReference>
<name>A0A0H3J973_CLOPA</name>
<organism evidence="2 5">
    <name type="scientific">Clostridium pasteurianum DSM 525 = ATCC 6013</name>
    <dbReference type="NCBI Taxonomy" id="1262449"/>
    <lineage>
        <taxon>Bacteria</taxon>
        <taxon>Bacillati</taxon>
        <taxon>Bacillota</taxon>
        <taxon>Clostridia</taxon>
        <taxon>Eubacteriales</taxon>
        <taxon>Clostridiaceae</taxon>
        <taxon>Clostridium</taxon>
    </lineage>
</organism>
<evidence type="ECO:0000313" key="4">
    <source>
        <dbReference type="Proteomes" id="UP000028042"/>
    </source>
</evidence>
<dbReference type="RefSeq" id="WP_003447646.1">
    <property type="nucleotide sequence ID" value="NZ_ANZB01000016.1"/>
</dbReference>
<keyword evidence="5" id="KW-1185">Reference proteome</keyword>
<proteinExistence type="predicted"/>
<dbReference type="EMBL" id="JPGY02000001">
    <property type="protein sequence ID" value="KRU14160.1"/>
    <property type="molecule type" value="Genomic_DNA"/>
</dbReference>
<dbReference type="GeneID" id="93075875"/>
<dbReference type="Proteomes" id="UP000028042">
    <property type="component" value="Unassembled WGS sequence"/>
</dbReference>
<feature type="domain" description="PucR C-terminal helix-turn-helix" evidence="1">
    <location>
        <begin position="253"/>
        <end position="309"/>
    </location>
</feature>
<dbReference type="PANTHER" id="PTHR33744:SF15">
    <property type="entry name" value="CARBOHYDRATE DIACID REGULATOR"/>
    <property type="match status" value="1"/>
</dbReference>
<dbReference type="Proteomes" id="UP000030905">
    <property type="component" value="Chromosome"/>
</dbReference>
<evidence type="ECO:0000259" key="1">
    <source>
        <dbReference type="Pfam" id="PF13556"/>
    </source>
</evidence>
<reference evidence="3 4" key="3">
    <citation type="journal article" name="Genome Announc.">
        <title>Improved Draft Genome Sequence of Clostridium pasteurianum Strain ATCC 6013 (DSM 525) Using a Hybrid Next-Generation Sequencing Approach.</title>
        <authorList>
            <person name="Pyne M.E."/>
            <person name="Utturkar S."/>
            <person name="Brown S.D."/>
            <person name="Moo-Young M."/>
            <person name="Chung D.A."/>
            <person name="Chou C.P."/>
        </authorList>
    </citation>
    <scope>NUCLEOTIDE SEQUENCE [LARGE SCALE GENOMIC DNA]</scope>
    <source>
        <strain evidence="3 4">ATCC 6013</strain>
    </source>
</reference>
<dbReference type="SUPFAM" id="SSF46689">
    <property type="entry name" value="Homeodomain-like"/>
    <property type="match status" value="1"/>
</dbReference>
<reference evidence="2 5" key="1">
    <citation type="journal article" date="2015" name="Genome Announc.">
        <title>Complete Genome Sequence of the Nitrogen-Fixing and Solvent-Producing Clostridium pasteurianum DSM 525.</title>
        <authorList>
            <person name="Poehlein A."/>
            <person name="Grosse-Honebrink A."/>
            <person name="Zhang Y."/>
            <person name="Minton N.P."/>
            <person name="Daniel R."/>
        </authorList>
    </citation>
    <scope>NUCLEOTIDE SEQUENCE [LARGE SCALE GENOMIC DNA]</scope>
    <source>
        <strain evidence="2">DSM 525</strain>
        <strain evidence="5">DSM 525 / ATCC 6013</strain>
    </source>
</reference>
<dbReference type="InterPro" id="IPR009057">
    <property type="entry name" value="Homeodomain-like_sf"/>
</dbReference>
<dbReference type="EMBL" id="CP009268">
    <property type="protein sequence ID" value="AJA53815.1"/>
    <property type="molecule type" value="Genomic_DNA"/>
</dbReference>
<dbReference type="AlphaFoldDB" id="A0A0H3J973"/>
<dbReference type="eggNOG" id="COG2508">
    <property type="taxonomic scope" value="Bacteria"/>
</dbReference>
<protein>
    <submittedName>
        <fullName evidence="2">Putative PucR family transcriptional regulator</fullName>
    </submittedName>
    <submittedName>
        <fullName evidence="3">Putative transcriptional regulator, PucR family</fullName>
    </submittedName>
</protein>
<sequence length="316" mass="37154">MEQFKNFLQDLSNNTKINFSIISEDEYVIFTSKGFVENSNIISVPVSICKNRGKIKLEHKFSSCSNLLKYIIENKYKEMYLTKEQILMDVLYGKDISNDKICDIIPFLLQGCFVLLVSVDKNIYEALTLIKQIYKDEEDIISLIDDDKIIIIGSFTEVREHTKSIRDAINSNLFIKCKISFSSICYNKSDLIKCFNESKEALLLGKIYSLKEDILDYNKLLFEKVVYYLNIKTKQELMSIFNKKFNEFDYEMINTIEEFFNCGLNITDAARKLYIHRNTLIYRLCKIEKETGFDIRNFKDATVFVIAFLVWRENKQ</sequence>
<gene>
    <name evidence="2" type="ORF">CLPA_c37890</name>
    <name evidence="3" type="ORF">CP6013_03416</name>
</gene>
<dbReference type="PATRIC" id="fig|1262449.3.peg.3607"/>
<dbReference type="InterPro" id="IPR025736">
    <property type="entry name" value="PucR_C-HTH_dom"/>
</dbReference>
<dbReference type="Pfam" id="PF13556">
    <property type="entry name" value="HTH_30"/>
    <property type="match status" value="1"/>
</dbReference>
<evidence type="ECO:0000313" key="2">
    <source>
        <dbReference type="EMBL" id="AJA53815.1"/>
    </source>
</evidence>
<accession>A0A0H3J973</accession>
<evidence type="ECO:0000313" key="5">
    <source>
        <dbReference type="Proteomes" id="UP000030905"/>
    </source>
</evidence>
<dbReference type="PANTHER" id="PTHR33744">
    <property type="entry name" value="CARBOHYDRATE DIACID REGULATOR"/>
    <property type="match status" value="1"/>
</dbReference>
<evidence type="ECO:0000313" key="3">
    <source>
        <dbReference type="EMBL" id="KRU14160.1"/>
    </source>
</evidence>
<dbReference type="KEGG" id="cpae:CPAST_c37890"/>
<dbReference type="InterPro" id="IPR042070">
    <property type="entry name" value="PucR_C-HTH_sf"/>
</dbReference>
<dbReference type="InterPro" id="IPR051448">
    <property type="entry name" value="CdaR-like_regulators"/>
</dbReference>
<reference evidence="3" key="2">
    <citation type="submission" date="2015-10" db="EMBL/GenBank/DDBJ databases">
        <title>Improved Draft Genome Sequence of Clostridium pasteurianum Strain ATCC 6013 (DSM 525) Using a Hybrid Next-Generation Sequencing Approach.</title>
        <authorList>
            <person name="Pyne M.E."/>
            <person name="Utturkar S.M."/>
            <person name="Brown S.D."/>
            <person name="Moo-Young M."/>
            <person name="Chung D.A."/>
            <person name="Chou P.C."/>
        </authorList>
    </citation>
    <scope>NUCLEOTIDE SEQUENCE</scope>
    <source>
        <strain evidence="3">ATCC 6013</strain>
    </source>
</reference>
<dbReference type="KEGG" id="cpat:CLPA_c37890"/>